<keyword evidence="4" id="KW-1185">Reference proteome</keyword>
<reference evidence="3 4" key="1">
    <citation type="submission" date="2020-09" db="EMBL/GenBank/DDBJ databases">
        <title>De no assembly of potato wild relative species, Solanum commersonii.</title>
        <authorList>
            <person name="Cho K."/>
        </authorList>
    </citation>
    <scope>NUCLEOTIDE SEQUENCE [LARGE SCALE GENOMIC DNA]</scope>
    <source>
        <strain evidence="3">LZ3.2</strain>
        <tissue evidence="3">Leaf</tissue>
    </source>
</reference>
<dbReference type="InterPro" id="IPR000760">
    <property type="entry name" value="Inositol_monophosphatase-like"/>
</dbReference>
<dbReference type="AlphaFoldDB" id="A0A9J5WKS1"/>
<dbReference type="Gene3D" id="3.30.540.10">
    <property type="entry name" value="Fructose-1,6-Bisphosphatase, subunit A, domain 1"/>
    <property type="match status" value="1"/>
</dbReference>
<dbReference type="EMBL" id="JACXVP010000011">
    <property type="protein sequence ID" value="KAG5575847.1"/>
    <property type="molecule type" value="Genomic_DNA"/>
</dbReference>
<protein>
    <recommendedName>
        <fullName evidence="5">DUF1985 domain-containing protein</fullName>
    </recommendedName>
</protein>
<accession>A0A9J5WKS1</accession>
<dbReference type="Proteomes" id="UP000824120">
    <property type="component" value="Chromosome 11"/>
</dbReference>
<evidence type="ECO:0000256" key="2">
    <source>
        <dbReference type="PIRSR" id="PIRSR600760-2"/>
    </source>
</evidence>
<dbReference type="SUPFAM" id="SSF56655">
    <property type="entry name" value="Carbohydrate phosphatase"/>
    <property type="match status" value="1"/>
</dbReference>
<keyword evidence="2" id="KW-0479">Metal-binding</keyword>
<dbReference type="PANTHER" id="PTHR48302:SF2">
    <property type="entry name" value="DUF1985 DOMAIN-CONTAINING PROTEIN"/>
    <property type="match status" value="1"/>
</dbReference>
<sequence length="259" mass="29703">MSLENDQENKDEFWLRANGSNLRFTIEFALIIGLKCNGNEEDFAADVTSNNRLLVDYFYGGKKNDVPILIRDFVVVDNGTYEQFPWGKLSFKSLMKSHRCTMNFTKKLYRLRGMPYALQVWIYECCMQLLPTLVVRHDNLVSRILNWRVVDLQPKFNTIMESTFSNEGNRMEIVLDDFASLVLNNTKLDCAAEIANEVAHVAGQIIRKFCSSRVRYVFREKNGDGPVTCIDIEAEEAMVSLITNAFPSHSIYAEEINPA</sequence>
<dbReference type="PANTHER" id="PTHR48302">
    <property type="entry name" value="ULP1 PROTEASE FAMILY, C-TERMINAL CATALYTIC DOMAIN CONTAINING PROTEIN"/>
    <property type="match status" value="1"/>
</dbReference>
<comment type="cofactor">
    <cofactor evidence="2">
        <name>Mg(2+)</name>
        <dbReference type="ChEBI" id="CHEBI:18420"/>
    </cofactor>
</comment>
<evidence type="ECO:0000256" key="1">
    <source>
        <dbReference type="ARBA" id="ARBA00009759"/>
    </source>
</evidence>
<name>A0A9J5WKS1_SOLCO</name>
<gene>
    <name evidence="3" type="ORF">H5410_055981</name>
</gene>
<comment type="similarity">
    <text evidence="1">Belongs to the inositol monophosphatase superfamily.</text>
</comment>
<dbReference type="OrthoDB" id="1212329at2759"/>
<keyword evidence="2" id="KW-0460">Magnesium</keyword>
<evidence type="ECO:0000313" key="4">
    <source>
        <dbReference type="Proteomes" id="UP000824120"/>
    </source>
</evidence>
<dbReference type="Pfam" id="PF00459">
    <property type="entry name" value="Inositol_P"/>
    <property type="match status" value="1"/>
</dbReference>
<proteinExistence type="inferred from homology"/>
<organism evidence="3 4">
    <name type="scientific">Solanum commersonii</name>
    <name type="common">Commerson's wild potato</name>
    <name type="synonym">Commerson's nightshade</name>
    <dbReference type="NCBI Taxonomy" id="4109"/>
    <lineage>
        <taxon>Eukaryota</taxon>
        <taxon>Viridiplantae</taxon>
        <taxon>Streptophyta</taxon>
        <taxon>Embryophyta</taxon>
        <taxon>Tracheophyta</taxon>
        <taxon>Spermatophyta</taxon>
        <taxon>Magnoliopsida</taxon>
        <taxon>eudicotyledons</taxon>
        <taxon>Gunneridae</taxon>
        <taxon>Pentapetalae</taxon>
        <taxon>asterids</taxon>
        <taxon>lamiids</taxon>
        <taxon>Solanales</taxon>
        <taxon>Solanaceae</taxon>
        <taxon>Solanoideae</taxon>
        <taxon>Solaneae</taxon>
        <taxon>Solanum</taxon>
    </lineage>
</organism>
<evidence type="ECO:0008006" key="5">
    <source>
        <dbReference type="Google" id="ProtNLM"/>
    </source>
</evidence>
<comment type="caution">
    <text evidence="3">The sequence shown here is derived from an EMBL/GenBank/DDBJ whole genome shotgun (WGS) entry which is preliminary data.</text>
</comment>
<evidence type="ECO:0000313" key="3">
    <source>
        <dbReference type="EMBL" id="KAG5575847.1"/>
    </source>
</evidence>
<feature type="binding site" evidence="2">
    <location>
        <position position="254"/>
    </location>
    <ligand>
        <name>Mg(2+)</name>
        <dbReference type="ChEBI" id="CHEBI:18420"/>
        <label>1</label>
        <note>catalytic</note>
    </ligand>
</feature>
<dbReference type="GO" id="GO:0046872">
    <property type="term" value="F:metal ion binding"/>
    <property type="evidence" value="ECO:0007669"/>
    <property type="project" value="UniProtKB-KW"/>
</dbReference>